<evidence type="ECO:0000256" key="4">
    <source>
        <dbReference type="ARBA" id="ARBA00013969"/>
    </source>
</evidence>
<sequence length="259" mass="29757">MNGIKLIGRDMKKLKPLQKTDVPLWIALLLKKQHKCNIVIPPWLSVPYLKNKHAEEQRLKDRVTDLPWHWIPTAKLLLEACPDDFIDSPHEIRSLIQDLREVRLLKTRQGFTQIDDDYLELTGLSLMEINEIRPFLLQTMDKLHDLKKVSAEEDVNNAEKGDYSRHNSNHENLNENYNHNININSSFQGNGSQYDSSDVDEELSHNVSANDATLVEQQPAPMPATKRQRVGPRANTSTEAHTNNMASDSDSDSDVEYRR</sequence>
<dbReference type="VEuPathDB" id="FungiDB:C5L36_0D04220"/>
<evidence type="ECO:0000259" key="10">
    <source>
        <dbReference type="Pfam" id="PF25005"/>
    </source>
</evidence>
<keyword evidence="7" id="KW-0539">Nucleus</keyword>
<feature type="compositionally biased region" description="Acidic residues" evidence="8">
    <location>
        <begin position="249"/>
        <end position="259"/>
    </location>
</feature>
<evidence type="ECO:0000256" key="7">
    <source>
        <dbReference type="ARBA" id="ARBA00023242"/>
    </source>
</evidence>
<feature type="compositionally biased region" description="Basic and acidic residues" evidence="8">
    <location>
        <begin position="154"/>
        <end position="173"/>
    </location>
</feature>
<dbReference type="GO" id="GO:0000727">
    <property type="term" value="P:double-strand break repair via break-induced replication"/>
    <property type="evidence" value="ECO:0007669"/>
    <property type="project" value="TreeGrafter"/>
</dbReference>
<dbReference type="CDD" id="cd11712">
    <property type="entry name" value="GINS_A_psf2"/>
    <property type="match status" value="1"/>
</dbReference>
<dbReference type="InterPro" id="IPR007257">
    <property type="entry name" value="GINS_Psf2"/>
</dbReference>
<accession>A0A099NWN8</accession>
<dbReference type="Proteomes" id="UP000029867">
    <property type="component" value="Unassembled WGS sequence"/>
</dbReference>
<dbReference type="EMBL" id="JQFK01000082">
    <property type="protein sequence ID" value="KGK36326.1"/>
    <property type="molecule type" value="Genomic_DNA"/>
</dbReference>
<comment type="subcellular location">
    <subcellularLocation>
        <location evidence="1">Nucleus</location>
    </subcellularLocation>
</comment>
<gene>
    <name evidence="11" type="ORF">JL09_g4524</name>
</gene>
<dbReference type="SUPFAM" id="SSF160059">
    <property type="entry name" value="PriA/YqbF domain"/>
    <property type="match status" value="1"/>
</dbReference>
<dbReference type="FunFam" id="1.20.58.1020:FF:000001">
    <property type="entry name" value="DNA replication complex GINS protein PSF2"/>
    <property type="match status" value="1"/>
</dbReference>
<dbReference type="SUPFAM" id="SSF158573">
    <property type="entry name" value="GINS helical bundle-like"/>
    <property type="match status" value="1"/>
</dbReference>
<comment type="similarity">
    <text evidence="2">Belongs to the GINS2/PSF2 family.</text>
</comment>
<dbReference type="Gene3D" id="1.20.58.1020">
    <property type="match status" value="1"/>
</dbReference>
<evidence type="ECO:0000256" key="3">
    <source>
        <dbReference type="ARBA" id="ARBA00011352"/>
    </source>
</evidence>
<dbReference type="HOGENOM" id="CLU_1073877_0_0_1"/>
<evidence type="ECO:0000256" key="2">
    <source>
        <dbReference type="ARBA" id="ARBA00010565"/>
    </source>
</evidence>
<dbReference type="PANTHER" id="PTHR12772:SF0">
    <property type="entry name" value="DNA REPLICATION COMPLEX GINS PROTEIN PSF2"/>
    <property type="match status" value="1"/>
</dbReference>
<feature type="region of interest" description="Disordered" evidence="8">
    <location>
        <begin position="154"/>
        <end position="259"/>
    </location>
</feature>
<dbReference type="CDD" id="cd21694">
    <property type="entry name" value="GINS_B_Psf2"/>
    <property type="match status" value="1"/>
</dbReference>
<dbReference type="Gene3D" id="3.40.5.50">
    <property type="match status" value="1"/>
</dbReference>
<evidence type="ECO:0000313" key="11">
    <source>
        <dbReference type="EMBL" id="KGK36326.1"/>
    </source>
</evidence>
<feature type="compositionally biased region" description="Low complexity" evidence="8">
    <location>
        <begin position="174"/>
        <end position="186"/>
    </location>
</feature>
<evidence type="ECO:0000313" key="12">
    <source>
        <dbReference type="Proteomes" id="UP000029867"/>
    </source>
</evidence>
<dbReference type="GO" id="GO:0006260">
    <property type="term" value="P:DNA replication"/>
    <property type="evidence" value="ECO:0007669"/>
    <property type="project" value="UniProtKB-KW"/>
</dbReference>
<proteinExistence type="inferred from homology"/>
<evidence type="ECO:0000259" key="9">
    <source>
        <dbReference type="Pfam" id="PF05916"/>
    </source>
</evidence>
<feature type="domain" description="DNA replication complex GINS protein PSF2 N-terminal" evidence="10">
    <location>
        <begin position="1"/>
        <end position="39"/>
    </location>
</feature>
<feature type="domain" description="GINS subunit" evidence="9">
    <location>
        <begin position="43"/>
        <end position="144"/>
    </location>
</feature>
<protein>
    <recommendedName>
        <fullName evidence="5">DNA replication complex GINS protein PSF2</fullName>
    </recommendedName>
    <alternativeName>
        <fullName evidence="4">DNA replication complex GINS protein psf2</fullName>
    </alternativeName>
</protein>
<feature type="compositionally biased region" description="Polar residues" evidence="8">
    <location>
        <begin position="187"/>
        <end position="196"/>
    </location>
</feature>
<evidence type="ECO:0000256" key="8">
    <source>
        <dbReference type="SAM" id="MobiDB-lite"/>
    </source>
</evidence>
<dbReference type="Pfam" id="PF05916">
    <property type="entry name" value="Sld5"/>
    <property type="match status" value="1"/>
</dbReference>
<keyword evidence="6" id="KW-0235">DNA replication</keyword>
<feature type="compositionally biased region" description="Polar residues" evidence="8">
    <location>
        <begin position="234"/>
        <end position="246"/>
    </location>
</feature>
<evidence type="ECO:0000256" key="1">
    <source>
        <dbReference type="ARBA" id="ARBA00004123"/>
    </source>
</evidence>
<evidence type="ECO:0000256" key="6">
    <source>
        <dbReference type="ARBA" id="ARBA00022705"/>
    </source>
</evidence>
<dbReference type="PANTHER" id="PTHR12772">
    <property type="entry name" value="DNA REPLICATION COMPLEX GINS PROTEIN PSF2"/>
    <property type="match status" value="1"/>
</dbReference>
<comment type="subunit">
    <text evidence="3">Component of the GINS complex which is a heterotetramer of SLD5, PSF1, PSF2 and PSF3.</text>
</comment>
<name>A0A099NWN8_PICKU</name>
<dbReference type="Pfam" id="PF25005">
    <property type="entry name" value="PSF2_N"/>
    <property type="match status" value="1"/>
</dbReference>
<dbReference type="eggNOG" id="KOG4071">
    <property type="taxonomic scope" value="Eukaryota"/>
</dbReference>
<reference evidence="12" key="1">
    <citation type="journal article" date="2014" name="Microb. Cell Fact.">
        <title>Exploiting Issatchenkia orientalis SD108 for succinic acid production.</title>
        <authorList>
            <person name="Xiao H."/>
            <person name="Shao Z."/>
            <person name="Jiang Y."/>
            <person name="Dole S."/>
            <person name="Zhao H."/>
        </authorList>
    </citation>
    <scope>NUCLEOTIDE SEQUENCE [LARGE SCALE GENOMIC DNA]</scope>
    <source>
        <strain evidence="12">SD108</strain>
    </source>
</reference>
<dbReference type="InterPro" id="IPR056784">
    <property type="entry name" value="PSF2_N"/>
</dbReference>
<organism evidence="11 12">
    <name type="scientific">Pichia kudriavzevii</name>
    <name type="common">Yeast</name>
    <name type="synonym">Issatchenkia orientalis</name>
    <dbReference type="NCBI Taxonomy" id="4909"/>
    <lineage>
        <taxon>Eukaryota</taxon>
        <taxon>Fungi</taxon>
        <taxon>Dikarya</taxon>
        <taxon>Ascomycota</taxon>
        <taxon>Saccharomycotina</taxon>
        <taxon>Pichiomycetes</taxon>
        <taxon>Pichiales</taxon>
        <taxon>Pichiaceae</taxon>
        <taxon>Pichia</taxon>
    </lineage>
</organism>
<comment type="caution">
    <text evidence="11">The sequence shown here is derived from an EMBL/GenBank/DDBJ whole genome shotgun (WGS) entry which is preliminary data.</text>
</comment>
<dbReference type="InterPro" id="IPR036224">
    <property type="entry name" value="GINS_bundle-like_dom_sf"/>
</dbReference>
<dbReference type="GO" id="GO:0000811">
    <property type="term" value="C:GINS complex"/>
    <property type="evidence" value="ECO:0007669"/>
    <property type="project" value="TreeGrafter"/>
</dbReference>
<evidence type="ECO:0000256" key="5">
    <source>
        <dbReference type="ARBA" id="ARBA00015139"/>
    </source>
</evidence>
<dbReference type="AlphaFoldDB" id="A0A099NWN8"/>
<dbReference type="InterPro" id="IPR021151">
    <property type="entry name" value="GINS_A"/>
</dbReference>